<name>A0A154V2P4_9MICO</name>
<dbReference type="Proteomes" id="UP000076218">
    <property type="component" value="Unassembled WGS sequence"/>
</dbReference>
<dbReference type="AlphaFoldDB" id="A0A154V2P4"/>
<sequence>MTSTTPGRTITHYTVRGTTFPFEDPTGSIARDAIPGQPYEPLVAALIDEALRAGSASFADVGALYGFFSCWAARHSPATRVVAFEPEPVHVEVLERNRRRTGSSFEIAQVALSDRIGTLDFHGRTVEPEDGFTPWRRDYVGAVRGSLVRRASGRASAEDHVLLSSEGDGPRHSARSILGETLRERRRPPAVADASHRVPATTFDAWAEEHGFWPSVIKMDVHGGEGPALRGMPEVLRRADHLLLELHTPDYLVDCTLEEVLDGVVSSGMAVYELRGFRRTRGRLVPLTPARLRDLADTATWSAEDLYAMKCLYATRTPL</sequence>
<comment type="caution">
    <text evidence="2">The sequence shown here is derived from an EMBL/GenBank/DDBJ whole genome shotgun (WGS) entry which is preliminary data.</text>
</comment>
<feature type="domain" description="Methyltransferase FkbM" evidence="1">
    <location>
        <begin position="60"/>
        <end position="250"/>
    </location>
</feature>
<gene>
    <name evidence="2" type="ORF">AWH51_06185</name>
</gene>
<dbReference type="EMBL" id="LQXA01000019">
    <property type="protein sequence ID" value="KZC95645.1"/>
    <property type="molecule type" value="Genomic_DNA"/>
</dbReference>
<dbReference type="InterPro" id="IPR029063">
    <property type="entry name" value="SAM-dependent_MTases_sf"/>
</dbReference>
<organism evidence="2 3">
    <name type="scientific">Clavibacter tessellarius</name>
    <dbReference type="NCBI Taxonomy" id="31965"/>
    <lineage>
        <taxon>Bacteria</taxon>
        <taxon>Bacillati</taxon>
        <taxon>Actinomycetota</taxon>
        <taxon>Actinomycetes</taxon>
        <taxon>Micrococcales</taxon>
        <taxon>Microbacteriaceae</taxon>
        <taxon>Clavibacter</taxon>
    </lineage>
</organism>
<evidence type="ECO:0000259" key="1">
    <source>
        <dbReference type="Pfam" id="PF05050"/>
    </source>
</evidence>
<accession>A0A154V2P4</accession>
<dbReference type="Pfam" id="PF05050">
    <property type="entry name" value="Methyltransf_21"/>
    <property type="match status" value="1"/>
</dbReference>
<dbReference type="Gene3D" id="3.40.50.150">
    <property type="entry name" value="Vaccinia Virus protein VP39"/>
    <property type="match status" value="1"/>
</dbReference>
<dbReference type="PANTHER" id="PTHR34203:SF15">
    <property type="entry name" value="SLL1173 PROTEIN"/>
    <property type="match status" value="1"/>
</dbReference>
<dbReference type="InterPro" id="IPR052514">
    <property type="entry name" value="SAM-dependent_MTase"/>
</dbReference>
<protein>
    <recommendedName>
        <fullName evidence="1">Methyltransferase FkbM domain-containing protein</fullName>
    </recommendedName>
</protein>
<reference evidence="2 3" key="1">
    <citation type="submission" date="2016-01" db="EMBL/GenBank/DDBJ databases">
        <title>Draft genome sequence of Clavibacter michiganensis subsp. tessellarius DOAB 609.</title>
        <authorList>
            <person name="Tambong J.T."/>
        </authorList>
    </citation>
    <scope>NUCLEOTIDE SEQUENCE [LARGE SCALE GENOMIC DNA]</scope>
    <source>
        <strain evidence="2 3">DOAB 609</strain>
    </source>
</reference>
<evidence type="ECO:0000313" key="3">
    <source>
        <dbReference type="Proteomes" id="UP000076218"/>
    </source>
</evidence>
<dbReference type="NCBIfam" id="TIGR01444">
    <property type="entry name" value="fkbM_fam"/>
    <property type="match status" value="1"/>
</dbReference>
<proteinExistence type="predicted"/>
<dbReference type="RefSeq" id="WP_063070885.1">
    <property type="nucleotide sequence ID" value="NZ_LQXA01000019.1"/>
</dbReference>
<evidence type="ECO:0000313" key="2">
    <source>
        <dbReference type="EMBL" id="KZC95645.1"/>
    </source>
</evidence>
<dbReference type="PANTHER" id="PTHR34203">
    <property type="entry name" value="METHYLTRANSFERASE, FKBM FAMILY PROTEIN"/>
    <property type="match status" value="1"/>
</dbReference>
<dbReference type="STRING" id="31965.AWH51_06185"/>
<dbReference type="InterPro" id="IPR006342">
    <property type="entry name" value="FkbM_mtfrase"/>
</dbReference>
<dbReference type="SUPFAM" id="SSF53335">
    <property type="entry name" value="S-adenosyl-L-methionine-dependent methyltransferases"/>
    <property type="match status" value="1"/>
</dbReference>
<dbReference type="OrthoDB" id="7542440at2"/>